<dbReference type="PANTHER" id="PTHR35369:SF2">
    <property type="entry name" value="BLR3025 PROTEIN"/>
    <property type="match status" value="1"/>
</dbReference>
<evidence type="ECO:0008006" key="4">
    <source>
        <dbReference type="Google" id="ProtNLM"/>
    </source>
</evidence>
<comment type="caution">
    <text evidence="2">The sequence shown here is derived from an EMBL/GenBank/DDBJ whole genome shotgun (WGS) entry which is preliminary data.</text>
</comment>
<dbReference type="Proteomes" id="UP001234178">
    <property type="component" value="Unassembled WGS sequence"/>
</dbReference>
<organism evidence="2 3">
    <name type="scientific">Daphnia magna</name>
    <dbReference type="NCBI Taxonomy" id="35525"/>
    <lineage>
        <taxon>Eukaryota</taxon>
        <taxon>Metazoa</taxon>
        <taxon>Ecdysozoa</taxon>
        <taxon>Arthropoda</taxon>
        <taxon>Crustacea</taxon>
        <taxon>Branchiopoda</taxon>
        <taxon>Diplostraca</taxon>
        <taxon>Cladocera</taxon>
        <taxon>Anomopoda</taxon>
        <taxon>Daphniidae</taxon>
        <taxon>Daphnia</taxon>
    </lineage>
</organism>
<dbReference type="EMBL" id="JAOYFB010000041">
    <property type="protein sequence ID" value="KAK4044946.1"/>
    <property type="molecule type" value="Genomic_DNA"/>
</dbReference>
<dbReference type="InterPro" id="IPR043502">
    <property type="entry name" value="DNA/RNA_pol_sf"/>
</dbReference>
<keyword evidence="1" id="KW-0227">DNA damage</keyword>
<sequence length="570" mass="61850">MRIAAILFPELRSEIAYSSLSTLGPCAVVRTESAETTLLGNHLLAEVNRAAQRFGVRVGMTVAQARARLATLEVALVYEGRVREELARIAEHFLGFGATVSFRAGGEGPVRSRPPANLPATAARETAGPLQEGASTGAFFSVVHVDVTGCAGLHQADSPGLSGLSAEEILLTRLLARAEELGHQAFGAIADGPRVAEAFAQALVLAATHRLSLGRPEALKSRRVAQKSSEMIQQSSVIPPGHNALYLGELPVDVLPIRTETRRWFQKLGLKQLAAVRDLPRRELAHRLGGELIAVLPLLDGDDRAPLKAYNPPETPEESLEMEPILERHQLLFVARRLASAWRRALKGAPWLSQKRPFDFPSMHRWPPIYAESAIFDLIRAKIDAFDVPLPVVAMVLRAERLVPCVGQAISLFSAAREKARAGLAALVATLTAELEEDHPGDEAVGQVPASVGRLVLGDDYALAARTRMVPWDAQHAKTSKDFVVRPMAVPEPTRLLATPLPLAQFAERYGLKELPKPIRFLYRLAQVDWWRSEGAGGATDFLLLGGDGLRLLATTPAGRNAYVVLGIYD</sequence>
<gene>
    <name evidence="2" type="ORF">OUZ56_032352</name>
</gene>
<reference evidence="2 3" key="1">
    <citation type="journal article" date="2023" name="Nucleic Acids Res.">
        <title>The hologenome of Daphnia magna reveals possible DNA methylation and microbiome-mediated evolution of the host genome.</title>
        <authorList>
            <person name="Chaturvedi A."/>
            <person name="Li X."/>
            <person name="Dhandapani V."/>
            <person name="Marshall H."/>
            <person name="Kissane S."/>
            <person name="Cuenca-Cambronero M."/>
            <person name="Asole G."/>
            <person name="Calvet F."/>
            <person name="Ruiz-Romero M."/>
            <person name="Marangio P."/>
            <person name="Guigo R."/>
            <person name="Rago D."/>
            <person name="Mirbahai L."/>
            <person name="Eastwood N."/>
            <person name="Colbourne J.K."/>
            <person name="Zhou J."/>
            <person name="Mallon E."/>
            <person name="Orsini L."/>
        </authorList>
    </citation>
    <scope>NUCLEOTIDE SEQUENCE [LARGE SCALE GENOMIC DNA]</scope>
    <source>
        <strain evidence="2">LRV0_1</strain>
    </source>
</reference>
<proteinExistence type="predicted"/>
<protein>
    <recommendedName>
        <fullName evidence="4">DNA polymerase Y family protein</fullName>
    </recommendedName>
</protein>
<dbReference type="SUPFAM" id="SSF56672">
    <property type="entry name" value="DNA/RNA polymerases"/>
    <property type="match status" value="1"/>
</dbReference>
<dbReference type="InterPro" id="IPR050356">
    <property type="entry name" value="SulA_CellDiv_inhibitor"/>
</dbReference>
<evidence type="ECO:0000256" key="1">
    <source>
        <dbReference type="ARBA" id="ARBA00022763"/>
    </source>
</evidence>
<keyword evidence="3" id="KW-1185">Reference proteome</keyword>
<name>A0ABR0B8M4_9CRUS</name>
<evidence type="ECO:0000313" key="3">
    <source>
        <dbReference type="Proteomes" id="UP001234178"/>
    </source>
</evidence>
<dbReference type="PANTHER" id="PTHR35369">
    <property type="entry name" value="BLR3025 PROTEIN-RELATED"/>
    <property type="match status" value="1"/>
</dbReference>
<evidence type="ECO:0000313" key="2">
    <source>
        <dbReference type="EMBL" id="KAK4044946.1"/>
    </source>
</evidence>
<accession>A0ABR0B8M4</accession>